<evidence type="ECO:0000256" key="1">
    <source>
        <dbReference type="ARBA" id="ARBA00005417"/>
    </source>
</evidence>
<dbReference type="CDD" id="cd03220">
    <property type="entry name" value="ABC_KpsT_Wzt"/>
    <property type="match status" value="1"/>
</dbReference>
<name>A0A075GIN9_9EURY</name>
<dbReference type="AlphaFoldDB" id="A0A075GIN9"/>
<dbReference type="Pfam" id="PF00005">
    <property type="entry name" value="ABC_tran"/>
    <property type="match status" value="1"/>
</dbReference>
<dbReference type="InterPro" id="IPR015860">
    <property type="entry name" value="ABC_transpr_TagH-like"/>
</dbReference>
<dbReference type="InterPro" id="IPR003439">
    <property type="entry name" value="ABC_transporter-like_ATP-bd"/>
</dbReference>
<evidence type="ECO:0000256" key="4">
    <source>
        <dbReference type="ARBA" id="ARBA00022840"/>
    </source>
</evidence>
<dbReference type="GO" id="GO:0005524">
    <property type="term" value="F:ATP binding"/>
    <property type="evidence" value="ECO:0007669"/>
    <property type="project" value="UniProtKB-KW"/>
</dbReference>
<dbReference type="PROSITE" id="PS50893">
    <property type="entry name" value="ABC_TRANSPORTER_2"/>
    <property type="match status" value="1"/>
</dbReference>
<dbReference type="InterPro" id="IPR027417">
    <property type="entry name" value="P-loop_NTPase"/>
</dbReference>
<keyword evidence="4" id="KW-0067">ATP-binding</keyword>
<dbReference type="SUPFAM" id="SSF52540">
    <property type="entry name" value="P-loop containing nucleoside triphosphate hydrolases"/>
    <property type="match status" value="1"/>
</dbReference>
<dbReference type="GO" id="GO:0016020">
    <property type="term" value="C:membrane"/>
    <property type="evidence" value="ECO:0007669"/>
    <property type="project" value="InterPro"/>
</dbReference>
<comment type="similarity">
    <text evidence="1">Belongs to the ABC transporter superfamily.</text>
</comment>
<dbReference type="Gene3D" id="3.40.50.300">
    <property type="entry name" value="P-loop containing nucleotide triphosphate hydrolases"/>
    <property type="match status" value="1"/>
</dbReference>
<dbReference type="PANTHER" id="PTHR46743:SF2">
    <property type="entry name" value="TEICHOIC ACIDS EXPORT ATP-BINDING PROTEIN TAGH"/>
    <property type="match status" value="1"/>
</dbReference>
<evidence type="ECO:0000259" key="5">
    <source>
        <dbReference type="PROSITE" id="PS50893"/>
    </source>
</evidence>
<protein>
    <submittedName>
        <fullName evidence="6">ABC-type polysaccharide/polyol phosphate transport system, ATPase component (ABC-2.LPSE.A)</fullName>
    </submittedName>
</protein>
<dbReference type="PANTHER" id="PTHR46743">
    <property type="entry name" value="TEICHOIC ACIDS EXPORT ATP-BINDING PROTEIN TAGH"/>
    <property type="match status" value="1"/>
</dbReference>
<organism evidence="6">
    <name type="scientific">uncultured marine group II/III euryarchaeote KM3_160_F12</name>
    <dbReference type="NCBI Taxonomy" id="1457912"/>
    <lineage>
        <taxon>Archaea</taxon>
        <taxon>Methanobacteriati</taxon>
        <taxon>Methanobacteriota</taxon>
        <taxon>environmental samples</taxon>
    </lineage>
</organism>
<evidence type="ECO:0000256" key="2">
    <source>
        <dbReference type="ARBA" id="ARBA00022448"/>
    </source>
</evidence>
<feature type="domain" description="ABC transporter" evidence="5">
    <location>
        <begin position="26"/>
        <end position="249"/>
    </location>
</feature>
<dbReference type="GO" id="GO:0016887">
    <property type="term" value="F:ATP hydrolysis activity"/>
    <property type="evidence" value="ECO:0007669"/>
    <property type="project" value="InterPro"/>
</dbReference>
<dbReference type="InterPro" id="IPR050683">
    <property type="entry name" value="Bact_Polysacc_Export_ATP-bd"/>
</dbReference>
<accession>A0A075GIN9</accession>
<evidence type="ECO:0000256" key="3">
    <source>
        <dbReference type="ARBA" id="ARBA00022741"/>
    </source>
</evidence>
<keyword evidence="3" id="KW-0547">Nucleotide-binding</keyword>
<reference evidence="6" key="1">
    <citation type="journal article" date="2014" name="Genome Biol. Evol.">
        <title>Pangenome evidence for extensive interdomain horizontal transfer affecting lineage core and shell genes in uncultured planktonic thaumarchaeota and euryarchaeota.</title>
        <authorList>
            <person name="Deschamps P."/>
            <person name="Zivanovic Y."/>
            <person name="Moreira D."/>
            <person name="Rodriguez-Valera F."/>
            <person name="Lopez-Garcia P."/>
        </authorList>
    </citation>
    <scope>NUCLEOTIDE SEQUENCE</scope>
</reference>
<keyword evidence="2" id="KW-0813">Transport</keyword>
<gene>
    <name evidence="6" type="primary">ABC-2.LPSE.A</name>
</gene>
<dbReference type="SMART" id="SM00382">
    <property type="entry name" value="AAA"/>
    <property type="match status" value="1"/>
</dbReference>
<evidence type="ECO:0000313" key="6">
    <source>
        <dbReference type="EMBL" id="AIF03055.1"/>
    </source>
</evidence>
<proteinExistence type="inferred from homology"/>
<dbReference type="InterPro" id="IPR003593">
    <property type="entry name" value="AAA+_ATPase"/>
</dbReference>
<dbReference type="EMBL" id="KF900668">
    <property type="protein sequence ID" value="AIF03055.1"/>
    <property type="molecule type" value="Genomic_DNA"/>
</dbReference>
<dbReference type="GO" id="GO:0140359">
    <property type="term" value="F:ABC-type transporter activity"/>
    <property type="evidence" value="ECO:0007669"/>
    <property type="project" value="InterPro"/>
</dbReference>
<sequence length="255" mass="28038">MTTVIDIDEMSITFPLSRPGLNLIKRKMVKLFTNRELKPLQRTVLRDITLNIKQGEVVGIIGRNGCGKSTLLRAISGIYRPSKGVARSRGQIFLLAGIRIGFTGNLTGRENAYLYGSILGHSMGKMDELMPSIIKFSELEEFIDMPLRTYSSGMTARLGFSVATAVQPEILLIDEVLAVGDQEFKERSRERILDMVGDAGTVVIVSHSFGMMKDICDRLILLENGVVKASGDPSYVIDVYHGKAEPNVPSDAEEG</sequence>